<comment type="caution">
    <text evidence="2">The sequence shown here is derived from an EMBL/GenBank/DDBJ whole genome shotgun (WGS) entry which is preliminary data.</text>
</comment>
<protein>
    <submittedName>
        <fullName evidence="2">Uncharacterized protein</fullName>
    </submittedName>
</protein>
<dbReference type="RefSeq" id="WP_065974053.1">
    <property type="nucleotide sequence ID" value="NZ_LWRY01000107.1"/>
</dbReference>
<dbReference type="EMBL" id="LWRY01000107">
    <property type="protein sequence ID" value="OCX72561.1"/>
    <property type="molecule type" value="Genomic_DNA"/>
</dbReference>
<dbReference type="Proteomes" id="UP000095008">
    <property type="component" value="Unassembled WGS sequence"/>
</dbReference>
<keyword evidence="1" id="KW-0472">Membrane</keyword>
<feature type="transmembrane region" description="Helical" evidence="1">
    <location>
        <begin position="12"/>
        <end position="32"/>
    </location>
</feature>
<keyword evidence="1" id="KW-1133">Transmembrane helix</keyword>
<keyword evidence="1" id="KW-0812">Transmembrane</keyword>
<evidence type="ECO:0000313" key="2">
    <source>
        <dbReference type="EMBL" id="OCX72561.1"/>
    </source>
</evidence>
<dbReference type="AlphaFoldDB" id="A0A1C2JA49"/>
<proteinExistence type="predicted"/>
<evidence type="ECO:0000256" key="1">
    <source>
        <dbReference type="SAM" id="Phobius"/>
    </source>
</evidence>
<accession>A0A1C2JA49</accession>
<keyword evidence="3" id="KW-1185">Reference proteome</keyword>
<evidence type="ECO:0000313" key="3">
    <source>
        <dbReference type="Proteomes" id="UP000095008"/>
    </source>
</evidence>
<name>A0A1C2JA49_ACITH</name>
<sequence>MRAIHESSSQKCLKMLSSIPAIIPAWLLAGWLGHPSTGYAPDHWTPLLDIGEIYPFDVSRPVHDPAELPAKYKTPNRFLDCLNA</sequence>
<gene>
    <name evidence="2" type="ORF">A6M23_09620</name>
</gene>
<organism evidence="2 3">
    <name type="scientific">Acidithiobacillus thiooxidans</name>
    <name type="common">Thiobacillus thiooxidans</name>
    <dbReference type="NCBI Taxonomy" id="930"/>
    <lineage>
        <taxon>Bacteria</taxon>
        <taxon>Pseudomonadati</taxon>
        <taxon>Pseudomonadota</taxon>
        <taxon>Acidithiobacillia</taxon>
        <taxon>Acidithiobacillales</taxon>
        <taxon>Acidithiobacillaceae</taxon>
        <taxon>Acidithiobacillus</taxon>
    </lineage>
</organism>
<reference evidence="2" key="1">
    <citation type="journal article" date="2016" name="Int. J. Mol. Sci.">
        <title>Comparative genomics of the extreme acidophile Acidithiobacillus thiooxidans reveals intraspecific divergence and niche adaptation.</title>
        <authorList>
            <person name="Zhang X."/>
            <person name="Feng X."/>
            <person name="Tao J."/>
            <person name="Ma L."/>
            <person name="Xiao Y."/>
            <person name="Liang Y."/>
            <person name="Liu X."/>
            <person name="Yin H."/>
        </authorList>
    </citation>
    <scope>NUCLEOTIDE SEQUENCE [LARGE SCALE GENOMIC DNA]</scope>
    <source>
        <strain evidence="2">DXS-W</strain>
    </source>
</reference>